<evidence type="ECO:0000313" key="2">
    <source>
        <dbReference type="EMBL" id="KXB08105.1"/>
    </source>
</evidence>
<evidence type="ECO:0000313" key="3">
    <source>
        <dbReference type="Proteomes" id="UP000070633"/>
    </source>
</evidence>
<reference evidence="2 3" key="1">
    <citation type="journal article" date="2016" name="Sci. Rep.">
        <title>Metabolic traits of an uncultured archaeal lineage -MSBL1- from brine pools of the Red Sea.</title>
        <authorList>
            <person name="Mwirichia R."/>
            <person name="Alam I."/>
            <person name="Rashid M."/>
            <person name="Vinu M."/>
            <person name="Ba-Alawi W."/>
            <person name="Anthony Kamau A."/>
            <person name="Kamanda Ngugi D."/>
            <person name="Goker M."/>
            <person name="Klenk H.P."/>
            <person name="Bajic V."/>
            <person name="Stingl U."/>
        </authorList>
    </citation>
    <scope>NUCLEOTIDE SEQUENCE [LARGE SCALE GENOMIC DNA]</scope>
    <source>
        <strain evidence="2">SCGC-AAA382M17</strain>
    </source>
</reference>
<dbReference type="EMBL" id="LHYI01000031">
    <property type="protein sequence ID" value="KXB08105.1"/>
    <property type="molecule type" value="Genomic_DNA"/>
</dbReference>
<protein>
    <recommendedName>
        <fullName evidence="4">Glycosyltransferase subfamily 4-like N-terminal domain-containing protein</fullName>
    </recommendedName>
</protein>
<evidence type="ECO:0008006" key="4">
    <source>
        <dbReference type="Google" id="ProtNLM"/>
    </source>
</evidence>
<keyword evidence="1" id="KW-0808">Transferase</keyword>
<name>A0ABR5TJJ5_9EURY</name>
<accession>A0ABR5TJJ5</accession>
<sequence length="382" mass="44054">MSFTLEEKGADVTVLTESTPNRYNDTICDREPEIIDLNSLSSLSNFLKNFDVLHFQVGNSKYHLFQLDLISRVESKKIPVVTTLHDSTLRTLFYHIISNKKLWRKYSDIFIDLMREYGIQFLKFAEEFFLKASDLTLVHSKANKEFLSSKYPEKDYKIIRHIGYFDDFMREREDGNKYNSDYFLLYSSAYKYSNLESIFKTFIKKYPSQKISLLVLGASLQDLISDYGFVKNRLGNDIFILKRVSEDSYITLFNNASAVIFPSEFGFHDTPYENRYGSLKPLLSFLGFSNPPIRTSGALIHALSAGTPVIGPNETSFKEYIPSNGCYLIEVENYVNLSRAMKNSISDRERTDYSDSNILKEIHPNSVGKKHLSAYKKAISNF</sequence>
<organism evidence="2 3">
    <name type="scientific">candidate division MSBL1 archaeon SCGC-AAA382M17</name>
    <dbReference type="NCBI Taxonomy" id="1698284"/>
    <lineage>
        <taxon>Archaea</taxon>
        <taxon>Methanobacteriati</taxon>
        <taxon>Methanobacteriota</taxon>
        <taxon>candidate division MSBL1</taxon>
    </lineage>
</organism>
<dbReference type="PANTHER" id="PTHR46401:SF2">
    <property type="entry name" value="GLYCOSYLTRANSFERASE WBBK-RELATED"/>
    <property type="match status" value="1"/>
</dbReference>
<dbReference type="Gene3D" id="3.40.50.2000">
    <property type="entry name" value="Glycogen Phosphorylase B"/>
    <property type="match status" value="2"/>
</dbReference>
<keyword evidence="3" id="KW-1185">Reference proteome</keyword>
<proteinExistence type="predicted"/>
<dbReference type="SUPFAM" id="SSF53756">
    <property type="entry name" value="UDP-Glycosyltransferase/glycogen phosphorylase"/>
    <property type="match status" value="1"/>
</dbReference>
<dbReference type="Proteomes" id="UP000070633">
    <property type="component" value="Unassembled WGS sequence"/>
</dbReference>
<gene>
    <name evidence="2" type="ORF">AKJ55_01445</name>
</gene>
<evidence type="ECO:0000256" key="1">
    <source>
        <dbReference type="ARBA" id="ARBA00022679"/>
    </source>
</evidence>
<comment type="caution">
    <text evidence="2">The sequence shown here is derived from an EMBL/GenBank/DDBJ whole genome shotgun (WGS) entry which is preliminary data.</text>
</comment>
<dbReference type="PANTHER" id="PTHR46401">
    <property type="entry name" value="GLYCOSYLTRANSFERASE WBBK-RELATED"/>
    <property type="match status" value="1"/>
</dbReference>